<dbReference type="InterPro" id="IPR005174">
    <property type="entry name" value="KIB1-4_b-propeller"/>
</dbReference>
<evidence type="ECO:0000259" key="1">
    <source>
        <dbReference type="Pfam" id="PF03478"/>
    </source>
</evidence>
<dbReference type="Pfam" id="PF03478">
    <property type="entry name" value="Beta-prop_KIB1-4"/>
    <property type="match status" value="1"/>
</dbReference>
<evidence type="ECO:0000313" key="2">
    <source>
        <dbReference type="EMBL" id="KAF5205836.1"/>
    </source>
</evidence>
<dbReference type="Proteomes" id="UP000554482">
    <property type="component" value="Unassembled WGS sequence"/>
</dbReference>
<keyword evidence="3" id="KW-1185">Reference proteome</keyword>
<reference evidence="2 3" key="1">
    <citation type="submission" date="2020-06" db="EMBL/GenBank/DDBJ databases">
        <title>Transcriptomic and genomic resources for Thalictrum thalictroides and T. hernandezii: Facilitating candidate gene discovery in an emerging model plant lineage.</title>
        <authorList>
            <person name="Arias T."/>
            <person name="Riano-Pachon D.M."/>
            <person name="Di Stilio V.S."/>
        </authorList>
    </citation>
    <scope>NUCLEOTIDE SEQUENCE [LARGE SCALE GENOMIC DNA]</scope>
    <source>
        <strain evidence="3">cv. WT478/WT964</strain>
        <tissue evidence="2">Leaves</tissue>
    </source>
</reference>
<dbReference type="EMBL" id="JABWDY010003585">
    <property type="protein sequence ID" value="KAF5205836.1"/>
    <property type="molecule type" value="Genomic_DNA"/>
</dbReference>
<evidence type="ECO:0000313" key="3">
    <source>
        <dbReference type="Proteomes" id="UP000554482"/>
    </source>
</evidence>
<dbReference type="AlphaFoldDB" id="A0A7J6X7R5"/>
<dbReference type="OrthoDB" id="642536at2759"/>
<name>A0A7J6X7R5_THATH</name>
<feature type="domain" description="KIB1-4 beta-propeller" evidence="1">
    <location>
        <begin position="7"/>
        <end position="68"/>
    </location>
</feature>
<accession>A0A7J6X7R5</accession>
<protein>
    <recommendedName>
        <fullName evidence="1">KIB1-4 beta-propeller domain-containing protein</fullName>
    </recommendedName>
</protein>
<sequence length="89" mass="10084">MDAELHLAVRYQHPNTRKTALIEIFKRDASTHDWQKFTTLGDYALFLGTGTSISVKASDYSATKCKPNVFARFMQSTVVKLIIMKKTIS</sequence>
<proteinExistence type="predicted"/>
<gene>
    <name evidence="2" type="ORF">FRX31_004576</name>
</gene>
<comment type="caution">
    <text evidence="2">The sequence shown here is derived from an EMBL/GenBank/DDBJ whole genome shotgun (WGS) entry which is preliminary data.</text>
</comment>
<organism evidence="2 3">
    <name type="scientific">Thalictrum thalictroides</name>
    <name type="common">Rue-anemone</name>
    <name type="synonym">Anemone thalictroides</name>
    <dbReference type="NCBI Taxonomy" id="46969"/>
    <lineage>
        <taxon>Eukaryota</taxon>
        <taxon>Viridiplantae</taxon>
        <taxon>Streptophyta</taxon>
        <taxon>Embryophyta</taxon>
        <taxon>Tracheophyta</taxon>
        <taxon>Spermatophyta</taxon>
        <taxon>Magnoliopsida</taxon>
        <taxon>Ranunculales</taxon>
        <taxon>Ranunculaceae</taxon>
        <taxon>Thalictroideae</taxon>
        <taxon>Thalictrum</taxon>
    </lineage>
</organism>